<evidence type="ECO:0000256" key="7">
    <source>
        <dbReference type="ARBA" id="ARBA00023136"/>
    </source>
</evidence>
<evidence type="ECO:0000256" key="4">
    <source>
        <dbReference type="ARBA" id="ARBA00022519"/>
    </source>
</evidence>
<dbReference type="Pfam" id="PF04143">
    <property type="entry name" value="Sulf_transp"/>
    <property type="match status" value="1"/>
</dbReference>
<evidence type="ECO:0000256" key="1">
    <source>
        <dbReference type="ARBA" id="ARBA00004429"/>
    </source>
</evidence>
<name>A0A5D0RKI9_9RHOB</name>
<reference evidence="10 11" key="1">
    <citation type="submission" date="2019-08" db="EMBL/GenBank/DDBJ databases">
        <title>Identification of a novel species of the genus Boseongicola.</title>
        <authorList>
            <person name="Zhang X.-Q."/>
        </authorList>
    </citation>
    <scope>NUCLEOTIDE SEQUENCE [LARGE SCALE GENOMIC DNA]</scope>
    <source>
        <strain evidence="10 11">HY14</strain>
    </source>
</reference>
<dbReference type="PANTHER" id="PTHR30574">
    <property type="entry name" value="INNER MEMBRANE PROTEIN YEDE"/>
    <property type="match status" value="1"/>
</dbReference>
<gene>
    <name evidence="10" type="ORF">FVF75_05290</name>
</gene>
<feature type="transmembrane region" description="Helical" evidence="9">
    <location>
        <begin position="139"/>
        <end position="159"/>
    </location>
</feature>
<organism evidence="10 11">
    <name type="scientific">Maritimibacter fusiformis</name>
    <dbReference type="NCBI Taxonomy" id="2603819"/>
    <lineage>
        <taxon>Bacteria</taxon>
        <taxon>Pseudomonadati</taxon>
        <taxon>Pseudomonadota</taxon>
        <taxon>Alphaproteobacteria</taxon>
        <taxon>Rhodobacterales</taxon>
        <taxon>Roseobacteraceae</taxon>
        <taxon>Maritimibacter</taxon>
    </lineage>
</organism>
<accession>A0A5D0RKI9</accession>
<keyword evidence="6 9" id="KW-1133">Transmembrane helix</keyword>
<dbReference type="InterPro" id="IPR007272">
    <property type="entry name" value="Sulf_transp_TsuA/YedE"/>
</dbReference>
<evidence type="ECO:0000256" key="3">
    <source>
        <dbReference type="ARBA" id="ARBA00022475"/>
    </source>
</evidence>
<feature type="transmembrane region" description="Helical" evidence="9">
    <location>
        <begin position="70"/>
        <end position="90"/>
    </location>
</feature>
<keyword evidence="3" id="KW-1003">Cell membrane</keyword>
<evidence type="ECO:0000256" key="6">
    <source>
        <dbReference type="ARBA" id="ARBA00022989"/>
    </source>
</evidence>
<dbReference type="PANTHER" id="PTHR30574:SF1">
    <property type="entry name" value="SULPHUR TRANSPORT DOMAIN-CONTAINING PROTEIN"/>
    <property type="match status" value="1"/>
</dbReference>
<feature type="transmembrane region" description="Helical" evidence="9">
    <location>
        <begin position="102"/>
        <end position="123"/>
    </location>
</feature>
<dbReference type="Proteomes" id="UP000322080">
    <property type="component" value="Unassembled WGS sequence"/>
</dbReference>
<evidence type="ECO:0000256" key="8">
    <source>
        <dbReference type="ARBA" id="ARBA00035655"/>
    </source>
</evidence>
<keyword evidence="5 9" id="KW-0812">Transmembrane</keyword>
<dbReference type="AlphaFoldDB" id="A0A5D0RKI9"/>
<keyword evidence="7 9" id="KW-0472">Membrane</keyword>
<sequence length="165" mass="18240">MPTEFFKKTLDPVIALTAIAILDIFMFLLIGAWTVGGGETMMTGLIAQVFMGDELERLPFWTLVFDPDPTYWKIYISLGMLFGAFVSAVLSKEFYIRVPRRLSEWVMITIGGLLMGIGIRLAFVCNVSTFFGMGPEMNMGGYLAISGILAGAWVGSLIYKKILEG</sequence>
<evidence type="ECO:0000256" key="2">
    <source>
        <dbReference type="ARBA" id="ARBA00022448"/>
    </source>
</evidence>
<dbReference type="GO" id="GO:0005886">
    <property type="term" value="C:plasma membrane"/>
    <property type="evidence" value="ECO:0007669"/>
    <property type="project" value="UniProtKB-SubCell"/>
</dbReference>
<proteinExistence type="inferred from homology"/>
<evidence type="ECO:0000256" key="9">
    <source>
        <dbReference type="SAM" id="Phobius"/>
    </source>
</evidence>
<evidence type="ECO:0000313" key="11">
    <source>
        <dbReference type="Proteomes" id="UP000322080"/>
    </source>
</evidence>
<keyword evidence="11" id="KW-1185">Reference proteome</keyword>
<evidence type="ECO:0000256" key="5">
    <source>
        <dbReference type="ARBA" id="ARBA00022692"/>
    </source>
</evidence>
<keyword evidence="2" id="KW-0813">Transport</keyword>
<keyword evidence="4" id="KW-0997">Cell inner membrane</keyword>
<comment type="subcellular location">
    <subcellularLocation>
        <location evidence="1">Cell inner membrane</location>
        <topology evidence="1">Multi-pass membrane protein</topology>
    </subcellularLocation>
</comment>
<dbReference type="EMBL" id="VSIY01000004">
    <property type="protein sequence ID" value="TYB82147.1"/>
    <property type="molecule type" value="Genomic_DNA"/>
</dbReference>
<feature type="transmembrane region" description="Helical" evidence="9">
    <location>
        <begin position="12"/>
        <end position="35"/>
    </location>
</feature>
<comment type="similarity">
    <text evidence="8">Belongs to the TsuA/YedE (TC 9.B.102) family.</text>
</comment>
<evidence type="ECO:0000313" key="10">
    <source>
        <dbReference type="EMBL" id="TYB82147.1"/>
    </source>
</evidence>
<protein>
    <submittedName>
        <fullName evidence="10">Uncharacterized protein</fullName>
    </submittedName>
</protein>
<dbReference type="RefSeq" id="WP_148376909.1">
    <property type="nucleotide sequence ID" value="NZ_VSIY01000004.1"/>
</dbReference>
<comment type="caution">
    <text evidence="10">The sequence shown here is derived from an EMBL/GenBank/DDBJ whole genome shotgun (WGS) entry which is preliminary data.</text>
</comment>